<accession>A0ABV7YMX9</accession>
<dbReference type="Pfam" id="PF26312">
    <property type="entry name" value="DUF8083"/>
    <property type="match status" value="1"/>
</dbReference>
<sequence>MQTSVVAPYCCYLRVYEPLTSFKPRERAVWRAYLDRDDPAVIEAEQERAYAALLRGHPLPLPGDEAPAAYPLTVDGALLLCPVDFHLRSWLALTELVDELPDRVLDSLVSQSTLEQIDTEFLRWRELNPDTVPHIQTARWHVPLAWFVAFDEDDRLKNEESDSAVRYRTPMVEARRRVGRAYGLLRRAQPRSWTVEPIKELGRWLEAFHPHSWVELDFGGLVRLLGAENSASDRSTVQVKTALQAVAEGDIDKANALYVRLVGRWRTQRVKERAS</sequence>
<proteinExistence type="predicted"/>
<comment type="caution">
    <text evidence="2">The sequence shown here is derived from an EMBL/GenBank/DDBJ whole genome shotgun (WGS) entry which is preliminary data.</text>
</comment>
<reference evidence="3" key="1">
    <citation type="journal article" date="2019" name="Int. J. Syst. Evol. Microbiol.">
        <title>The Global Catalogue of Microorganisms (GCM) 10K type strain sequencing project: providing services to taxonomists for standard genome sequencing and annotation.</title>
        <authorList>
            <consortium name="The Broad Institute Genomics Platform"/>
            <consortium name="The Broad Institute Genome Sequencing Center for Infectious Disease"/>
            <person name="Wu L."/>
            <person name="Ma J."/>
        </authorList>
    </citation>
    <scope>NUCLEOTIDE SEQUENCE [LARGE SCALE GENOMIC DNA]</scope>
    <source>
        <strain evidence="3">CGMCC 4.7241</strain>
    </source>
</reference>
<dbReference type="RefSeq" id="WP_205116606.1">
    <property type="nucleotide sequence ID" value="NZ_JAFBCM010000001.1"/>
</dbReference>
<evidence type="ECO:0000259" key="1">
    <source>
        <dbReference type="Pfam" id="PF26312"/>
    </source>
</evidence>
<feature type="domain" description="DUF8083" evidence="1">
    <location>
        <begin position="9"/>
        <end position="270"/>
    </location>
</feature>
<dbReference type="Proteomes" id="UP001595699">
    <property type="component" value="Unassembled WGS sequence"/>
</dbReference>
<keyword evidence="3" id="KW-1185">Reference proteome</keyword>
<dbReference type="InterPro" id="IPR058396">
    <property type="entry name" value="DUF8083"/>
</dbReference>
<evidence type="ECO:0000313" key="3">
    <source>
        <dbReference type="Proteomes" id="UP001595699"/>
    </source>
</evidence>
<name>A0ABV7YMX9_9ACTN</name>
<organism evidence="2 3">
    <name type="scientific">Tenggerimyces flavus</name>
    <dbReference type="NCBI Taxonomy" id="1708749"/>
    <lineage>
        <taxon>Bacteria</taxon>
        <taxon>Bacillati</taxon>
        <taxon>Actinomycetota</taxon>
        <taxon>Actinomycetes</taxon>
        <taxon>Propionibacteriales</taxon>
        <taxon>Nocardioidaceae</taxon>
        <taxon>Tenggerimyces</taxon>
    </lineage>
</organism>
<evidence type="ECO:0000313" key="2">
    <source>
        <dbReference type="EMBL" id="MFC3765569.1"/>
    </source>
</evidence>
<dbReference type="EMBL" id="JBHRZH010000041">
    <property type="protein sequence ID" value="MFC3765569.1"/>
    <property type="molecule type" value="Genomic_DNA"/>
</dbReference>
<protein>
    <recommendedName>
        <fullName evidence="1">DUF8083 domain-containing protein</fullName>
    </recommendedName>
</protein>
<gene>
    <name evidence="2" type="ORF">ACFOUW_32375</name>
</gene>